<comment type="caution">
    <text evidence="8">The sequence shown here is derived from an EMBL/GenBank/DDBJ whole genome shotgun (WGS) entry which is preliminary data.</text>
</comment>
<evidence type="ECO:0000313" key="8">
    <source>
        <dbReference type="EMBL" id="KAJ3199721.1"/>
    </source>
</evidence>
<evidence type="ECO:0000256" key="3">
    <source>
        <dbReference type="ARBA" id="ARBA00022771"/>
    </source>
</evidence>
<dbReference type="Proteomes" id="UP001211065">
    <property type="component" value="Unassembled WGS sequence"/>
</dbReference>
<evidence type="ECO:0000256" key="4">
    <source>
        <dbReference type="ARBA" id="ARBA00022833"/>
    </source>
</evidence>
<feature type="compositionally biased region" description="Basic and acidic residues" evidence="6">
    <location>
        <begin position="154"/>
        <end position="173"/>
    </location>
</feature>
<dbReference type="Gene3D" id="3.30.160.60">
    <property type="entry name" value="Classic Zinc Finger"/>
    <property type="match status" value="2"/>
</dbReference>
<proteinExistence type="predicted"/>
<feature type="domain" description="C2H2-type" evidence="7">
    <location>
        <begin position="50"/>
        <end position="79"/>
    </location>
</feature>
<feature type="domain" description="C2H2-type" evidence="7">
    <location>
        <begin position="80"/>
        <end position="109"/>
    </location>
</feature>
<dbReference type="PANTHER" id="PTHR14003">
    <property type="entry name" value="TRANSCRIPTIONAL REPRESSOR PROTEIN YY"/>
    <property type="match status" value="1"/>
</dbReference>
<protein>
    <recommendedName>
        <fullName evidence="7">C2H2-type domain-containing protein</fullName>
    </recommendedName>
</protein>
<dbReference type="InterPro" id="IPR036236">
    <property type="entry name" value="Znf_C2H2_sf"/>
</dbReference>
<dbReference type="Pfam" id="PF00096">
    <property type="entry name" value="zf-C2H2"/>
    <property type="match status" value="1"/>
</dbReference>
<dbReference type="SUPFAM" id="SSF57667">
    <property type="entry name" value="beta-beta-alpha zinc fingers"/>
    <property type="match status" value="1"/>
</dbReference>
<evidence type="ECO:0000259" key="7">
    <source>
        <dbReference type="PROSITE" id="PS50157"/>
    </source>
</evidence>
<dbReference type="InterPro" id="IPR013087">
    <property type="entry name" value="Znf_C2H2_type"/>
</dbReference>
<feature type="region of interest" description="Disordered" evidence="6">
    <location>
        <begin position="129"/>
        <end position="173"/>
    </location>
</feature>
<organism evidence="8 9">
    <name type="scientific">Clydaea vesicula</name>
    <dbReference type="NCBI Taxonomy" id="447962"/>
    <lineage>
        <taxon>Eukaryota</taxon>
        <taxon>Fungi</taxon>
        <taxon>Fungi incertae sedis</taxon>
        <taxon>Chytridiomycota</taxon>
        <taxon>Chytridiomycota incertae sedis</taxon>
        <taxon>Chytridiomycetes</taxon>
        <taxon>Lobulomycetales</taxon>
        <taxon>Lobulomycetaceae</taxon>
        <taxon>Clydaea</taxon>
    </lineage>
</organism>
<dbReference type="GO" id="GO:0000785">
    <property type="term" value="C:chromatin"/>
    <property type="evidence" value="ECO:0007669"/>
    <property type="project" value="TreeGrafter"/>
</dbReference>
<keyword evidence="2" id="KW-0677">Repeat</keyword>
<dbReference type="SMART" id="SM00355">
    <property type="entry name" value="ZnF_C2H2"/>
    <property type="match status" value="3"/>
</dbReference>
<dbReference type="GO" id="GO:0000978">
    <property type="term" value="F:RNA polymerase II cis-regulatory region sequence-specific DNA binding"/>
    <property type="evidence" value="ECO:0007669"/>
    <property type="project" value="TreeGrafter"/>
</dbReference>
<dbReference type="FunFam" id="3.30.160.60:FF:002343">
    <property type="entry name" value="Zinc finger protein 33A"/>
    <property type="match status" value="1"/>
</dbReference>
<dbReference type="GO" id="GO:0031519">
    <property type="term" value="C:PcG protein complex"/>
    <property type="evidence" value="ECO:0007669"/>
    <property type="project" value="TreeGrafter"/>
</dbReference>
<keyword evidence="3 5" id="KW-0863">Zinc-finger</keyword>
<gene>
    <name evidence="8" type="ORF">HK099_003041</name>
</gene>
<sequence length="372" mass="42922">MNTVSTTEEIQPHNLQVQTNKRKLQDISENLETSVSPIEKQDKSNTSKKFLCTFGTCGKSFSTSGHLSRHARIHTGTKSFKCLIPECDSFFSRHDNMMQHYRTHSKKLAAMAQKGFVILPKYDQSLEEKEVKRGRNRNFKKKVKDTTNNNEALENEKEKNSEQDNKNKSAPKDILDAWLPSKEKFQPTARAAENKESWFRDDLVIRSDTKFDVSNISPLEQINYHRAELERLQQELQNQLIVSNLDNASSIKSQIENQQVLQQKIHENLTTENVNKLNEYKSITISNNNISNNTSTTEDTSLEKVNIEKEKFTDLNNSDFSIVNSSEVVVKEIFEFCPHRGCEEFIAKDELERHLRSSHTNNDSDQMKDIGF</sequence>
<keyword evidence="9" id="KW-1185">Reference proteome</keyword>
<reference evidence="8" key="1">
    <citation type="submission" date="2020-05" db="EMBL/GenBank/DDBJ databases">
        <title>Phylogenomic resolution of chytrid fungi.</title>
        <authorList>
            <person name="Stajich J.E."/>
            <person name="Amses K."/>
            <person name="Simmons R."/>
            <person name="Seto K."/>
            <person name="Myers J."/>
            <person name="Bonds A."/>
            <person name="Quandt C.A."/>
            <person name="Barry K."/>
            <person name="Liu P."/>
            <person name="Grigoriev I."/>
            <person name="Longcore J.E."/>
            <person name="James T.Y."/>
        </authorList>
    </citation>
    <scope>NUCLEOTIDE SEQUENCE</scope>
    <source>
        <strain evidence="8">JEL0476</strain>
    </source>
</reference>
<name>A0AAD5XUF1_9FUNG</name>
<dbReference type="PROSITE" id="PS00028">
    <property type="entry name" value="ZINC_FINGER_C2H2_1"/>
    <property type="match status" value="2"/>
</dbReference>
<dbReference type="AlphaFoldDB" id="A0AAD5XUF1"/>
<dbReference type="PANTHER" id="PTHR14003:SF19">
    <property type="entry name" value="YY2 TRANSCRIPTION FACTOR"/>
    <property type="match status" value="1"/>
</dbReference>
<keyword evidence="4" id="KW-0862">Zinc</keyword>
<evidence type="ECO:0000256" key="5">
    <source>
        <dbReference type="PROSITE-ProRule" id="PRU00042"/>
    </source>
</evidence>
<keyword evidence="1" id="KW-0479">Metal-binding</keyword>
<dbReference type="GO" id="GO:0005667">
    <property type="term" value="C:transcription regulator complex"/>
    <property type="evidence" value="ECO:0007669"/>
    <property type="project" value="TreeGrafter"/>
</dbReference>
<dbReference type="GO" id="GO:0000981">
    <property type="term" value="F:DNA-binding transcription factor activity, RNA polymerase II-specific"/>
    <property type="evidence" value="ECO:0007669"/>
    <property type="project" value="TreeGrafter"/>
</dbReference>
<evidence type="ECO:0000256" key="2">
    <source>
        <dbReference type="ARBA" id="ARBA00022737"/>
    </source>
</evidence>
<dbReference type="PROSITE" id="PS50157">
    <property type="entry name" value="ZINC_FINGER_C2H2_2"/>
    <property type="match status" value="2"/>
</dbReference>
<evidence type="ECO:0000256" key="1">
    <source>
        <dbReference type="ARBA" id="ARBA00022723"/>
    </source>
</evidence>
<accession>A0AAD5XUF1</accession>
<dbReference type="GO" id="GO:0008270">
    <property type="term" value="F:zinc ion binding"/>
    <property type="evidence" value="ECO:0007669"/>
    <property type="project" value="UniProtKB-KW"/>
</dbReference>
<evidence type="ECO:0000256" key="6">
    <source>
        <dbReference type="SAM" id="MobiDB-lite"/>
    </source>
</evidence>
<evidence type="ECO:0000313" key="9">
    <source>
        <dbReference type="Proteomes" id="UP001211065"/>
    </source>
</evidence>
<feature type="compositionally biased region" description="Basic residues" evidence="6">
    <location>
        <begin position="134"/>
        <end position="143"/>
    </location>
</feature>
<dbReference type="EMBL" id="JADGJW010002050">
    <property type="protein sequence ID" value="KAJ3199721.1"/>
    <property type="molecule type" value="Genomic_DNA"/>
</dbReference>